<dbReference type="FunCoup" id="A0A6P7Y648">
    <property type="interactions" value="1011"/>
</dbReference>
<dbReference type="PIRSF" id="PIRSF006060">
    <property type="entry name" value="AA_transporter"/>
    <property type="match status" value="1"/>
</dbReference>
<evidence type="ECO:0000256" key="7">
    <source>
        <dbReference type="ARBA" id="ARBA00022989"/>
    </source>
</evidence>
<comment type="catalytic activity">
    <reaction evidence="16">
        <text>L-cysteine(out) + L-arginine(in) + Na(+)(out) = L-cysteine(in) + L-arginine(out) + Na(+)(in)</text>
        <dbReference type="Rhea" id="RHEA:70847"/>
        <dbReference type="ChEBI" id="CHEBI:29101"/>
        <dbReference type="ChEBI" id="CHEBI:32682"/>
        <dbReference type="ChEBI" id="CHEBI:35235"/>
    </reaction>
</comment>
<dbReference type="GO" id="GO:0015179">
    <property type="term" value="F:L-amino acid transmembrane transporter activity"/>
    <property type="evidence" value="ECO:0007669"/>
    <property type="project" value="TreeGrafter"/>
</dbReference>
<comment type="catalytic activity">
    <reaction evidence="15">
        <text>L-histidine(out) + L-arginine(in) + Na(+)(out) = L-histidine(in) + L-arginine(out) + Na(+)(in)</text>
        <dbReference type="Rhea" id="RHEA:70839"/>
        <dbReference type="ChEBI" id="CHEBI:29101"/>
        <dbReference type="ChEBI" id="CHEBI:32682"/>
        <dbReference type="ChEBI" id="CHEBI:57595"/>
    </reaction>
</comment>
<feature type="transmembrane region" description="Helical" evidence="22">
    <location>
        <begin position="36"/>
        <end position="55"/>
    </location>
</feature>
<evidence type="ECO:0000256" key="17">
    <source>
        <dbReference type="ARBA" id="ARBA00049090"/>
    </source>
</evidence>
<keyword evidence="5 22" id="KW-0812">Transmembrane</keyword>
<comment type="catalytic activity">
    <reaction evidence="10">
        <text>L-arginine(in) + L-methionine(out) + Na(+)(out) = L-arginine(out) + L-methionine(in) + Na(+)(in)</text>
        <dbReference type="Rhea" id="RHEA:70843"/>
        <dbReference type="ChEBI" id="CHEBI:29101"/>
        <dbReference type="ChEBI" id="CHEBI:32682"/>
        <dbReference type="ChEBI" id="CHEBI:57844"/>
    </reaction>
</comment>
<evidence type="ECO:0000256" key="10">
    <source>
        <dbReference type="ARBA" id="ARBA00035819"/>
    </source>
</evidence>
<keyword evidence="23" id="KW-1185">Reference proteome</keyword>
<dbReference type="Gene3D" id="1.20.1740.10">
    <property type="entry name" value="Amino acid/polyamine transporter I"/>
    <property type="match status" value="1"/>
</dbReference>
<comment type="similarity">
    <text evidence="2">Belongs to the amino acid-polyamine-organocation (APC) superfamily. L-type amino acid transporter (LAT) (TC 2.A.3.8) family.</text>
</comment>
<comment type="subunit">
    <text evidence="11">Disulfide-linked heterodimer with the amino acid transport protein SLC3A2/4F2hc.</text>
</comment>
<evidence type="ECO:0000256" key="18">
    <source>
        <dbReference type="ARBA" id="ARBA00049476"/>
    </source>
</evidence>
<feature type="transmembrane region" description="Helical" evidence="22">
    <location>
        <begin position="224"/>
        <end position="241"/>
    </location>
</feature>
<keyword evidence="3" id="KW-0813">Transport</keyword>
<evidence type="ECO:0000256" key="9">
    <source>
        <dbReference type="ARBA" id="ARBA00023157"/>
    </source>
</evidence>
<comment type="catalytic activity">
    <reaction evidence="18">
        <text>L-leucine(out) + L-arginine(in) + Na(+)(out) = L-leucine(in) + L-arginine(out) + Na(+)(in)</text>
        <dbReference type="Rhea" id="RHEA:70831"/>
        <dbReference type="ChEBI" id="CHEBI:29101"/>
        <dbReference type="ChEBI" id="CHEBI:32682"/>
        <dbReference type="ChEBI" id="CHEBI:57427"/>
    </reaction>
</comment>
<dbReference type="GeneID" id="115470934"/>
<dbReference type="InterPro" id="IPR050598">
    <property type="entry name" value="AminoAcid_Transporter"/>
</dbReference>
<dbReference type="NCBIfam" id="TIGR00911">
    <property type="entry name" value="2A0308"/>
    <property type="match status" value="1"/>
</dbReference>
<evidence type="ECO:0000256" key="12">
    <source>
        <dbReference type="ARBA" id="ARBA00039563"/>
    </source>
</evidence>
<evidence type="ECO:0000256" key="15">
    <source>
        <dbReference type="ARBA" id="ARBA00047956"/>
    </source>
</evidence>
<keyword evidence="4" id="KW-1003">Cell membrane</keyword>
<dbReference type="CTD" id="8140"/>
<feature type="transmembrane region" description="Helical" evidence="22">
    <location>
        <begin position="302"/>
        <end position="323"/>
    </location>
</feature>
<comment type="subcellular location">
    <subcellularLocation>
        <location evidence="1">Cell membrane</location>
        <topology evidence="1">Multi-pass membrane protein</topology>
    </subcellularLocation>
</comment>
<evidence type="ECO:0000256" key="4">
    <source>
        <dbReference type="ARBA" id="ARBA00022475"/>
    </source>
</evidence>
<reference evidence="24" key="1">
    <citation type="submission" date="2025-08" db="UniProtKB">
        <authorList>
            <consortium name="RefSeq"/>
        </authorList>
    </citation>
    <scope>IDENTIFICATION</scope>
</reference>
<dbReference type="InterPro" id="IPR002293">
    <property type="entry name" value="AA/rel_permease1"/>
</dbReference>
<organism evidence="23 24">
    <name type="scientific">Microcaecilia unicolor</name>
    <dbReference type="NCBI Taxonomy" id="1415580"/>
    <lineage>
        <taxon>Eukaryota</taxon>
        <taxon>Metazoa</taxon>
        <taxon>Chordata</taxon>
        <taxon>Craniata</taxon>
        <taxon>Vertebrata</taxon>
        <taxon>Euteleostomi</taxon>
        <taxon>Amphibia</taxon>
        <taxon>Gymnophiona</taxon>
        <taxon>Siphonopidae</taxon>
        <taxon>Microcaecilia</taxon>
    </lineage>
</organism>
<dbReference type="KEGG" id="muo:115470934"/>
<keyword evidence="9" id="KW-1015">Disulfide bond</keyword>
<comment type="catalytic activity">
    <reaction evidence="17">
        <text>L-lysine(out) + L-arginine(in) = L-lysine(in) + L-arginine(out)</text>
        <dbReference type="Rhea" id="RHEA:70827"/>
        <dbReference type="ChEBI" id="CHEBI:32551"/>
        <dbReference type="ChEBI" id="CHEBI:32682"/>
    </reaction>
</comment>
<evidence type="ECO:0000256" key="2">
    <source>
        <dbReference type="ARBA" id="ARBA00007040"/>
    </source>
</evidence>
<dbReference type="AlphaFoldDB" id="A0A6P7Y648"/>
<evidence type="ECO:0000313" key="24">
    <source>
        <dbReference type="RefSeq" id="XP_030060428.1"/>
    </source>
</evidence>
<comment type="catalytic activity">
    <reaction evidence="19">
        <text>L-glutamine(out) + L-arginine(in) + Na(+)(out) = L-glutamine(in) + L-arginine(out) + Na(+)(in)</text>
        <dbReference type="Rhea" id="RHEA:70835"/>
        <dbReference type="ChEBI" id="CHEBI:29101"/>
        <dbReference type="ChEBI" id="CHEBI:32682"/>
        <dbReference type="ChEBI" id="CHEBI:58359"/>
    </reaction>
</comment>
<evidence type="ECO:0000256" key="14">
    <source>
        <dbReference type="ARBA" id="ARBA00042899"/>
    </source>
</evidence>
<dbReference type="PANTHER" id="PTHR11785">
    <property type="entry name" value="AMINO ACID TRANSPORTER"/>
    <property type="match status" value="1"/>
</dbReference>
<evidence type="ECO:0000313" key="23">
    <source>
        <dbReference type="Proteomes" id="UP000515156"/>
    </source>
</evidence>
<feature type="transmembrane region" description="Helical" evidence="22">
    <location>
        <begin position="184"/>
        <end position="204"/>
    </location>
</feature>
<protein>
    <recommendedName>
        <fullName evidence="12">Y+L amino acid transporter 2</fullName>
    </recommendedName>
    <alternativeName>
        <fullName evidence="14">Solute carrier family 7 member 6</fullName>
    </alternativeName>
    <alternativeName>
        <fullName evidence="13">y(+)L-type amino acid transporter 2</fullName>
    </alternativeName>
</protein>
<name>A0A6P7Y648_9AMPH</name>
<dbReference type="InterPro" id="IPR004760">
    <property type="entry name" value="L_AA_transporter"/>
</dbReference>
<evidence type="ECO:0000256" key="11">
    <source>
        <dbReference type="ARBA" id="ARBA00038768"/>
    </source>
</evidence>
<dbReference type="InParanoid" id="A0A6P7Y648"/>
<evidence type="ECO:0000256" key="8">
    <source>
        <dbReference type="ARBA" id="ARBA00023136"/>
    </source>
</evidence>
<evidence type="ECO:0000256" key="16">
    <source>
        <dbReference type="ARBA" id="ARBA00048509"/>
    </source>
</evidence>
<evidence type="ECO:0000256" key="19">
    <source>
        <dbReference type="ARBA" id="ARBA00049892"/>
    </source>
</evidence>
<dbReference type="GO" id="GO:0015175">
    <property type="term" value="F:neutral L-amino acid transmembrane transporter activity"/>
    <property type="evidence" value="ECO:0007669"/>
    <property type="project" value="TreeGrafter"/>
</dbReference>
<feature type="transmembrane region" description="Helical" evidence="22">
    <location>
        <begin position="153"/>
        <end position="172"/>
    </location>
</feature>
<keyword evidence="8 22" id="KW-0472">Membrane</keyword>
<dbReference type="FunFam" id="1.20.1740.10:FF:000003">
    <property type="entry name" value="Y+L amino acid transporter 1 isoform X1"/>
    <property type="match status" value="1"/>
</dbReference>
<comment type="function">
    <text evidence="20">Heterodimer with SLC3A2, that functions as an antiporter which operates as an efflux routeby exporting cationic amino acids such as L-arginine from inside the cells in exchange with neutral amino acids like L-leucine, L-glutamine and isoleucine, plus sodium ions and may participate in nitric oxide synthesis. Also exchanges L-arginine with L-lysine in a sodium-independent manner. The transport mechanism is electroneutral and operates with a stoichiometry of 1: 1. Contributes to ammonia-induced increase of L-arginine uptake in cerebral cortical astrocytes leading to ammonia-dependent increase of nitric oxide (NO) production via inducible nitric oxide synthase (iNOS) induction, and protein nitration. May mediate transport of ornithine in retinal pigment epithelial (RPE) cells. May also transport glycine betaine in a sodium dependent manner from the cumulus granulosa into the enclosed oocyte.</text>
</comment>
<feature type="transmembrane region" description="Helical" evidence="22">
    <location>
        <begin position="380"/>
        <end position="403"/>
    </location>
</feature>
<evidence type="ECO:0000256" key="22">
    <source>
        <dbReference type="SAM" id="Phobius"/>
    </source>
</evidence>
<feature type="transmembrane region" description="Helical" evidence="22">
    <location>
        <begin position="122"/>
        <end position="141"/>
    </location>
</feature>
<feature type="transmembrane region" description="Helical" evidence="22">
    <location>
        <begin position="354"/>
        <end position="374"/>
    </location>
</feature>
<evidence type="ECO:0000256" key="5">
    <source>
        <dbReference type="ARBA" id="ARBA00022692"/>
    </source>
</evidence>
<feature type="region of interest" description="Disordered" evidence="21">
    <location>
        <begin position="1"/>
        <end position="21"/>
    </location>
</feature>
<dbReference type="Pfam" id="PF13520">
    <property type="entry name" value="AA_permease_2"/>
    <property type="match status" value="1"/>
</dbReference>
<evidence type="ECO:0000256" key="1">
    <source>
        <dbReference type="ARBA" id="ARBA00004651"/>
    </source>
</evidence>
<keyword evidence="6" id="KW-0029">Amino-acid transport</keyword>
<dbReference type="PANTHER" id="PTHR11785:SF315">
    <property type="entry name" value="LARGE NEUTRAL AMINO ACIDS TRANSPORTER SMALL SUBUNIT 1"/>
    <property type="match status" value="1"/>
</dbReference>
<evidence type="ECO:0000256" key="20">
    <source>
        <dbReference type="ARBA" id="ARBA00056972"/>
    </source>
</evidence>
<dbReference type="RefSeq" id="XP_030060428.1">
    <property type="nucleotide sequence ID" value="XM_030204568.1"/>
</dbReference>
<gene>
    <name evidence="24" type="primary">SLC7A5</name>
</gene>
<dbReference type="GO" id="GO:0005886">
    <property type="term" value="C:plasma membrane"/>
    <property type="evidence" value="ECO:0007669"/>
    <property type="project" value="UniProtKB-SubCell"/>
</dbReference>
<evidence type="ECO:0000256" key="6">
    <source>
        <dbReference type="ARBA" id="ARBA00022970"/>
    </source>
</evidence>
<dbReference type="OrthoDB" id="10062876at2759"/>
<evidence type="ECO:0000256" key="21">
    <source>
        <dbReference type="SAM" id="MobiDB-lite"/>
    </source>
</evidence>
<sequence length="491" mass="53583">MKKRGSGSPVQEAEDQMLKDPGGAGEAVALQRSITLLNGVAIIVGTIIGSGIFVSPTGVLREAGSPGLSLVVWAVCGLFSIVGALCYAELGTTISKSGGDYAYMLQVYGQLPAFLKLWIELLIIRPSSQYIVALVFATYLLKPLFPSCPVPEVSAKLVACLCVLLLTAVNCYSVKAATRVQDAFAAAKLLALVLIIILGFIQLGKGDITNLSPEHSFDGTSTDVGKLVLALYSGLFAYGGWNYLNFVTEEMIDPYKNLPRAIIISLPIVTLVYVLTNLAYFTTLTTDEMLNSEAVAVDFGNYHLGVMAWIIPVFVGLSCFGSVNGSLFTSSRLFFVGAREGHLPSLLAMIHPRLLTPVPSLIFTCAMTLLYAFSKDIFSVINFFSFFNWLCVALAIIGMMWLRYKSPELHRPIKLNILLPIFFILACIFLIVVSFWMTPVECAIGFGIILTGIPVYYFGVWWKSKPKWIRQGILSTTVLCQKLLEAVPQQS</sequence>
<feature type="transmembrane region" description="Helical" evidence="22">
    <location>
        <begin position="443"/>
        <end position="462"/>
    </location>
</feature>
<feature type="transmembrane region" description="Helical" evidence="22">
    <location>
        <begin position="261"/>
        <end position="282"/>
    </location>
</feature>
<accession>A0A6P7Y648</accession>
<keyword evidence="7 22" id="KW-1133">Transmembrane helix</keyword>
<feature type="transmembrane region" description="Helical" evidence="22">
    <location>
        <begin position="67"/>
        <end position="88"/>
    </location>
</feature>
<proteinExistence type="inferred from homology"/>
<dbReference type="Proteomes" id="UP000515156">
    <property type="component" value="Chromosome 5"/>
</dbReference>
<feature type="transmembrane region" description="Helical" evidence="22">
    <location>
        <begin position="415"/>
        <end position="437"/>
    </location>
</feature>
<evidence type="ECO:0000256" key="13">
    <source>
        <dbReference type="ARBA" id="ARBA00042001"/>
    </source>
</evidence>
<evidence type="ECO:0000256" key="3">
    <source>
        <dbReference type="ARBA" id="ARBA00022448"/>
    </source>
</evidence>